<feature type="transmembrane region" description="Helical" evidence="5">
    <location>
        <begin position="17"/>
        <end position="39"/>
    </location>
</feature>
<reference evidence="7" key="1">
    <citation type="submission" date="2018-05" db="EMBL/GenBank/DDBJ databases">
        <authorList>
            <person name="Lanie J.A."/>
            <person name="Ng W.-L."/>
            <person name="Kazmierczak K.M."/>
            <person name="Andrzejewski T.M."/>
            <person name="Davidsen T.M."/>
            <person name="Wayne K.J."/>
            <person name="Tettelin H."/>
            <person name="Glass J.I."/>
            <person name="Rusch D."/>
            <person name="Podicherti R."/>
            <person name="Tsui H.-C.T."/>
            <person name="Winkler M.E."/>
        </authorList>
    </citation>
    <scope>NUCLEOTIDE SEQUENCE</scope>
</reference>
<evidence type="ECO:0000313" key="7">
    <source>
        <dbReference type="EMBL" id="SVC75023.1"/>
    </source>
</evidence>
<evidence type="ECO:0000256" key="3">
    <source>
        <dbReference type="ARBA" id="ARBA00022989"/>
    </source>
</evidence>
<proteinExistence type="predicted"/>
<evidence type="ECO:0000256" key="4">
    <source>
        <dbReference type="ARBA" id="ARBA00023136"/>
    </source>
</evidence>
<dbReference type="GO" id="GO:0008519">
    <property type="term" value="F:ammonium channel activity"/>
    <property type="evidence" value="ECO:0007669"/>
    <property type="project" value="InterPro"/>
</dbReference>
<dbReference type="SUPFAM" id="SSF111352">
    <property type="entry name" value="Ammonium transporter"/>
    <property type="match status" value="1"/>
</dbReference>
<keyword evidence="4 5" id="KW-0472">Membrane</keyword>
<organism evidence="7">
    <name type="scientific">marine metagenome</name>
    <dbReference type="NCBI Taxonomy" id="408172"/>
    <lineage>
        <taxon>unclassified sequences</taxon>
        <taxon>metagenomes</taxon>
        <taxon>ecological metagenomes</taxon>
    </lineage>
</organism>
<dbReference type="InterPro" id="IPR024041">
    <property type="entry name" value="NH4_transpt_AmtB-like_dom"/>
</dbReference>
<dbReference type="AlphaFoldDB" id="A0A382PNP2"/>
<comment type="subcellular location">
    <subcellularLocation>
        <location evidence="1">Membrane</location>
        <topology evidence="1">Multi-pass membrane protein</topology>
    </subcellularLocation>
</comment>
<dbReference type="Pfam" id="PF00909">
    <property type="entry name" value="Ammonium_transp"/>
    <property type="match status" value="1"/>
</dbReference>
<feature type="non-terminal residue" evidence="7">
    <location>
        <position position="1"/>
    </location>
</feature>
<dbReference type="InterPro" id="IPR029020">
    <property type="entry name" value="Ammonium/urea_transptr"/>
</dbReference>
<evidence type="ECO:0000256" key="2">
    <source>
        <dbReference type="ARBA" id="ARBA00022692"/>
    </source>
</evidence>
<feature type="domain" description="Ammonium transporter AmtB-like" evidence="6">
    <location>
        <begin position="1"/>
        <end position="86"/>
    </location>
</feature>
<gene>
    <name evidence="7" type="ORF">METZ01_LOCUS327877</name>
</gene>
<evidence type="ECO:0000256" key="5">
    <source>
        <dbReference type="SAM" id="Phobius"/>
    </source>
</evidence>
<protein>
    <recommendedName>
        <fullName evidence="6">Ammonium transporter AmtB-like domain-containing protein</fullName>
    </recommendedName>
</protein>
<name>A0A382PNP2_9ZZZZ</name>
<evidence type="ECO:0000259" key="6">
    <source>
        <dbReference type="Pfam" id="PF00909"/>
    </source>
</evidence>
<evidence type="ECO:0000256" key="1">
    <source>
        <dbReference type="ARBA" id="ARBA00004141"/>
    </source>
</evidence>
<keyword evidence="3 5" id="KW-1133">Transmembrane helix</keyword>
<accession>A0A382PNP2</accession>
<dbReference type="GO" id="GO:0016020">
    <property type="term" value="C:membrane"/>
    <property type="evidence" value="ECO:0007669"/>
    <property type="project" value="UniProtKB-SubCell"/>
</dbReference>
<feature type="transmembrane region" description="Helical" evidence="5">
    <location>
        <begin position="60"/>
        <end position="89"/>
    </location>
</feature>
<dbReference type="Gene3D" id="1.10.3430.10">
    <property type="entry name" value="Ammonium transporter AmtB like domains"/>
    <property type="match status" value="1"/>
</dbReference>
<sequence length="127" mass="13480">VGAIGCLVMIGLDSLLIWWQFDAVGAIPVHLGAGIWGALAVSLFGDLNCMGITVGVGQHLLVQITAVLTCGAWAFGLTYLVFLAISWHFPGNLAKHLRMPISTRCLIWTTMGRLGLGISSHLSHTLG</sequence>
<keyword evidence="2 5" id="KW-0812">Transmembrane</keyword>
<dbReference type="EMBL" id="UINC01108716">
    <property type="protein sequence ID" value="SVC75023.1"/>
    <property type="molecule type" value="Genomic_DNA"/>
</dbReference>